<dbReference type="AlphaFoldDB" id="A0DCF8"/>
<reference evidence="1 2" key="1">
    <citation type="journal article" date="2006" name="Nature">
        <title>Global trends of whole-genome duplications revealed by the ciliate Paramecium tetraurelia.</title>
        <authorList>
            <consortium name="Genoscope"/>
            <person name="Aury J.-M."/>
            <person name="Jaillon O."/>
            <person name="Duret L."/>
            <person name="Noel B."/>
            <person name="Jubin C."/>
            <person name="Porcel B.M."/>
            <person name="Segurens B."/>
            <person name="Daubin V."/>
            <person name="Anthouard V."/>
            <person name="Aiach N."/>
            <person name="Arnaiz O."/>
            <person name="Billaut A."/>
            <person name="Beisson J."/>
            <person name="Blanc I."/>
            <person name="Bouhouche K."/>
            <person name="Camara F."/>
            <person name="Duharcourt S."/>
            <person name="Guigo R."/>
            <person name="Gogendeau D."/>
            <person name="Katinka M."/>
            <person name="Keller A.-M."/>
            <person name="Kissmehl R."/>
            <person name="Klotz C."/>
            <person name="Koll F."/>
            <person name="Le Moue A."/>
            <person name="Lepere C."/>
            <person name="Malinsky S."/>
            <person name="Nowacki M."/>
            <person name="Nowak J.K."/>
            <person name="Plattner H."/>
            <person name="Poulain J."/>
            <person name="Ruiz F."/>
            <person name="Serrano V."/>
            <person name="Zagulski M."/>
            <person name="Dessen P."/>
            <person name="Betermier M."/>
            <person name="Weissenbach J."/>
            <person name="Scarpelli C."/>
            <person name="Schachter V."/>
            <person name="Sperling L."/>
            <person name="Meyer E."/>
            <person name="Cohen J."/>
            <person name="Wincker P."/>
        </authorList>
    </citation>
    <scope>NUCLEOTIDE SEQUENCE [LARGE SCALE GENOMIC DNA]</scope>
    <source>
        <strain evidence="1 2">Stock d4-2</strain>
    </source>
</reference>
<organism evidence="1 2">
    <name type="scientific">Paramecium tetraurelia</name>
    <dbReference type="NCBI Taxonomy" id="5888"/>
    <lineage>
        <taxon>Eukaryota</taxon>
        <taxon>Sar</taxon>
        <taxon>Alveolata</taxon>
        <taxon>Ciliophora</taxon>
        <taxon>Intramacronucleata</taxon>
        <taxon>Oligohymenophorea</taxon>
        <taxon>Peniculida</taxon>
        <taxon>Parameciidae</taxon>
        <taxon>Paramecium</taxon>
    </lineage>
</organism>
<proteinExistence type="predicted"/>
<dbReference type="GeneID" id="5033907"/>
<dbReference type="OMA" id="DSAFYNF"/>
<dbReference type="KEGG" id="ptm:GSPATT00015603001"/>
<dbReference type="Proteomes" id="UP000000600">
    <property type="component" value="Unassembled WGS sequence"/>
</dbReference>
<dbReference type="InParanoid" id="A0DCF8"/>
<dbReference type="EMBL" id="CT868374">
    <property type="protein sequence ID" value="CAK80725.1"/>
    <property type="molecule type" value="Genomic_DNA"/>
</dbReference>
<dbReference type="OrthoDB" id="283156at2759"/>
<keyword evidence="2" id="KW-1185">Reference proteome</keyword>
<gene>
    <name evidence="1" type="ORF">GSPATT00015603001</name>
</gene>
<evidence type="ECO:0000313" key="2">
    <source>
        <dbReference type="Proteomes" id="UP000000600"/>
    </source>
</evidence>
<dbReference type="RefSeq" id="XP_001448122.1">
    <property type="nucleotide sequence ID" value="XM_001448085.2"/>
</dbReference>
<dbReference type="HOGENOM" id="CLU_1013579_0_0_1"/>
<accession>A0DCF8</accession>
<sequence>MTSQIKDSAFYNFFIDNPEIHSLQINGQMKNSDTKFRYRKYCKSQTVDVRFPWDAVKVHFRVRDQNDLKLGLDLGKWKLGKFEASYFAKVFSVDKKLQYQFGLQKEVNTKFWHSVWISFNQGLFVNYNFNITQPQWYLREGIKWDFNNSQLYFDGLFNYTQNLNEYFLKGSNSLNGKLACQNQEIQFGYLRRRGNDKACGFLVDKQLNIDLVCHAKVKKCDWRFYINKQLQVRQYVKYNYNDSLTIHSGITVPLKTIGQVCPMTYLTALQVELNI</sequence>
<evidence type="ECO:0000313" key="1">
    <source>
        <dbReference type="EMBL" id="CAK80725.1"/>
    </source>
</evidence>
<protein>
    <submittedName>
        <fullName evidence="1">Uncharacterized protein</fullName>
    </submittedName>
</protein>
<name>A0DCF8_PARTE</name>